<dbReference type="InterPro" id="IPR007484">
    <property type="entry name" value="Peptidase_M28"/>
</dbReference>
<dbReference type="GO" id="GO:0004180">
    <property type="term" value="F:carboxypeptidase activity"/>
    <property type="evidence" value="ECO:0007669"/>
    <property type="project" value="TreeGrafter"/>
</dbReference>
<dbReference type="Pfam" id="PF04389">
    <property type="entry name" value="Peptidase_M28"/>
    <property type="match status" value="1"/>
</dbReference>
<dbReference type="PANTHER" id="PTHR10404:SF46">
    <property type="entry name" value="VACUOLAR PROTEIN SORTING-ASSOCIATED PROTEIN 70"/>
    <property type="match status" value="1"/>
</dbReference>
<dbReference type="GO" id="GO:0005886">
    <property type="term" value="C:plasma membrane"/>
    <property type="evidence" value="ECO:0007669"/>
    <property type="project" value="UniProtKB-SubCell"/>
</dbReference>
<dbReference type="SUPFAM" id="SSF53187">
    <property type="entry name" value="Zn-dependent exopeptidases"/>
    <property type="match status" value="1"/>
</dbReference>
<evidence type="ECO:0000313" key="7">
    <source>
        <dbReference type="Ensembl" id="ENSEBUP00000023940.1"/>
    </source>
</evidence>
<dbReference type="PANTHER" id="PTHR10404">
    <property type="entry name" value="N-ACETYLATED-ALPHA-LINKED ACIDIC DIPEPTIDASE"/>
    <property type="match status" value="1"/>
</dbReference>
<comment type="subcellular location">
    <subcellularLocation>
        <location evidence="1">Cell membrane</location>
        <topology evidence="1">Single-pass type II membrane protein</topology>
    </subcellularLocation>
</comment>
<dbReference type="Gene3D" id="1.20.930.40">
    <property type="entry name" value="Transferrin receptor-like, dimerisation domain"/>
    <property type="match status" value="1"/>
</dbReference>
<dbReference type="InterPro" id="IPR003137">
    <property type="entry name" value="PA_domain"/>
</dbReference>
<evidence type="ECO:0000256" key="2">
    <source>
        <dbReference type="ARBA" id="ARBA00005634"/>
    </source>
</evidence>
<dbReference type="SUPFAM" id="SSF52025">
    <property type="entry name" value="PA domain"/>
    <property type="match status" value="1"/>
</dbReference>
<dbReference type="InterPro" id="IPR036757">
    <property type="entry name" value="TFR-like_dimer_dom_sf"/>
</dbReference>
<evidence type="ECO:0000256" key="1">
    <source>
        <dbReference type="ARBA" id="ARBA00004401"/>
    </source>
</evidence>
<sequence>MSKIPWASFTKRRRVVADTLNKFRTCGSVYRKLGLISWFVKDLGPKKMFQRAHNKMKGRTYSRFEAEAQPVELQQADEEAVDGEDYVDGMPTVRGHPSDRGRCMCSSNFLWLPITAGLCIFSIAFLSGYLISRAGRALPGGCDELASSPDPSEDEDGHLEVDPGPLTLPELRKSLENSFDGKRMREFMLKLSTMKRTTGSPESSLAAQMVFDQLQLCSLSSVITDVHQVSIQEPDRNHPNVVQLLHPPGSVKDLVEDSDAFFAYSPSRNATGVLVYVNYGRLEDFELLRTKLGSQLNGTIVLLRAGNISNAEKVANAETNGCVGVLVYPDPADFYGPMDMPPLPLNQTFRGHVHYGYGDPYTPGFPSFNNTPFPPVPSSGLPGIPAQPISGQAAQTIFRNLKGELVPSTWQGGLRDVDYHFGSLLSPMAVHLHMSVTNRDIRKTLHNIIGVLQGHSEPDRYVMFGAQRDASGPAIAESASGTALMLEIARILTNLTKHGFQPRRSIIFLSWDGGEFGSVGATEWLEGYLSLLHQKAVSYISLDNPVTGDEVFSVQGSPLLADVMHSVLHQVLTPGTLTQTVLQHLVNHYPEWRTTMYKQVSMQSSLYPFLAYAGIPSVGFGYVQERERQYGRLHSPQDTWEALNGVTETRGAVPTMCAVAEVAALLALHLTVPKALPLKAREYGSTLGDYVQTAAQYTAKLRASGITLQWVHSSLGDYTRAVETLEQQWQQSDFNNEAIVRSYNNRLLQVEKGLLSPFASPLLSPSRHLVFGQGEFTLSYLLQLLSQFSETPKAWELAALRRHLALTTWTLRELSNSISGDLWDMNSSF</sequence>
<protein>
    <submittedName>
        <fullName evidence="7">Transferrin receptor 2</fullName>
    </submittedName>
</protein>
<dbReference type="Gene3D" id="3.40.630.10">
    <property type="entry name" value="Zn peptidases"/>
    <property type="match status" value="1"/>
</dbReference>
<proteinExistence type="inferred from homology"/>
<evidence type="ECO:0000259" key="6">
    <source>
        <dbReference type="Pfam" id="PF04389"/>
    </source>
</evidence>
<evidence type="ECO:0000256" key="4">
    <source>
        <dbReference type="SAM" id="Phobius"/>
    </source>
</evidence>
<dbReference type="Gene3D" id="3.50.30.30">
    <property type="match status" value="1"/>
</dbReference>
<feature type="region of interest" description="Disordered" evidence="3">
    <location>
        <begin position="142"/>
        <end position="166"/>
    </location>
</feature>
<keyword evidence="4" id="KW-0472">Membrane</keyword>
<organism evidence="7 8">
    <name type="scientific">Eptatretus burgeri</name>
    <name type="common">Inshore hagfish</name>
    <dbReference type="NCBI Taxonomy" id="7764"/>
    <lineage>
        <taxon>Eukaryota</taxon>
        <taxon>Metazoa</taxon>
        <taxon>Chordata</taxon>
        <taxon>Craniata</taxon>
        <taxon>Vertebrata</taxon>
        <taxon>Cyclostomata</taxon>
        <taxon>Myxini</taxon>
        <taxon>Myxiniformes</taxon>
        <taxon>Myxinidae</taxon>
        <taxon>Eptatretinae</taxon>
        <taxon>Eptatretus</taxon>
    </lineage>
</organism>
<evidence type="ECO:0000259" key="5">
    <source>
        <dbReference type="Pfam" id="PF02225"/>
    </source>
</evidence>
<dbReference type="SUPFAM" id="SSF47672">
    <property type="entry name" value="Transferrin receptor-like dimerisation domain"/>
    <property type="match status" value="1"/>
</dbReference>
<dbReference type="Ensembl" id="ENSEBUT00000024516.1">
    <property type="protein sequence ID" value="ENSEBUP00000023940.1"/>
    <property type="gene ID" value="ENSEBUG00000014714.1"/>
</dbReference>
<evidence type="ECO:0000256" key="3">
    <source>
        <dbReference type="SAM" id="MobiDB-lite"/>
    </source>
</evidence>
<keyword evidence="4" id="KW-0812">Transmembrane</keyword>
<dbReference type="Proteomes" id="UP000694388">
    <property type="component" value="Unplaced"/>
</dbReference>
<accession>A0A8C4R3R7</accession>
<feature type="transmembrane region" description="Helical" evidence="4">
    <location>
        <begin position="109"/>
        <end position="131"/>
    </location>
</feature>
<dbReference type="InterPro" id="IPR046450">
    <property type="entry name" value="PA_dom_sf"/>
</dbReference>
<keyword evidence="8" id="KW-1185">Reference proteome</keyword>
<evidence type="ECO:0000313" key="8">
    <source>
        <dbReference type="Proteomes" id="UP000694388"/>
    </source>
</evidence>
<keyword evidence="4" id="KW-1133">Transmembrane helix</keyword>
<reference evidence="7" key="1">
    <citation type="submission" date="2025-08" db="UniProtKB">
        <authorList>
            <consortium name="Ensembl"/>
        </authorList>
    </citation>
    <scope>IDENTIFICATION</scope>
</reference>
<dbReference type="FunFam" id="3.40.630.10:FF:000101">
    <property type="entry name" value="N-acetylated alpha-linked acidic dipeptidase like 1"/>
    <property type="match status" value="1"/>
</dbReference>
<dbReference type="Pfam" id="PF02225">
    <property type="entry name" value="PA"/>
    <property type="match status" value="1"/>
</dbReference>
<feature type="domain" description="Peptidase M28" evidence="6">
    <location>
        <begin position="447"/>
        <end position="644"/>
    </location>
</feature>
<name>A0A8C4R3R7_EPTBU</name>
<reference evidence="7" key="2">
    <citation type="submission" date="2025-09" db="UniProtKB">
        <authorList>
            <consortium name="Ensembl"/>
        </authorList>
    </citation>
    <scope>IDENTIFICATION</scope>
</reference>
<comment type="similarity">
    <text evidence="2">Belongs to the peptidase M28 family. M28B subfamily.</text>
</comment>
<dbReference type="GeneTree" id="ENSGT01030000234598"/>
<dbReference type="AlphaFoldDB" id="A0A8C4R3R7"/>
<dbReference type="InterPro" id="IPR039373">
    <property type="entry name" value="Peptidase_M28B"/>
</dbReference>
<feature type="domain" description="PA" evidence="5">
    <location>
        <begin position="271"/>
        <end position="336"/>
    </location>
</feature>